<proteinExistence type="predicted"/>
<accession>A0ABQ1FWQ4</accession>
<gene>
    <name evidence="1" type="ORF">GCM10007416_00650</name>
</gene>
<dbReference type="Proteomes" id="UP000617979">
    <property type="component" value="Unassembled WGS sequence"/>
</dbReference>
<dbReference type="RefSeq" id="WP_188428643.1">
    <property type="nucleotide sequence ID" value="NZ_BMEX01000001.1"/>
</dbReference>
<evidence type="ECO:0000313" key="1">
    <source>
        <dbReference type="EMBL" id="GGA31969.1"/>
    </source>
</evidence>
<sequence>MEDWKDAVNGGSFGVNPTITSGTLNADMIEIEADERIDDEQRAGLLIDYLKELRELNRLDICIPVDIMIDRISRTCDAIENILEVRK</sequence>
<evidence type="ECO:0000313" key="2">
    <source>
        <dbReference type="Proteomes" id="UP000617979"/>
    </source>
</evidence>
<protein>
    <submittedName>
        <fullName evidence="1">Uncharacterized protein</fullName>
    </submittedName>
</protein>
<keyword evidence="2" id="KW-1185">Reference proteome</keyword>
<comment type="caution">
    <text evidence="1">The sequence shown here is derived from an EMBL/GenBank/DDBJ whole genome shotgun (WGS) entry which is preliminary data.</text>
</comment>
<reference evidence="2" key="1">
    <citation type="journal article" date="2019" name="Int. J. Syst. Evol. Microbiol.">
        <title>The Global Catalogue of Microorganisms (GCM) 10K type strain sequencing project: providing services to taxonomists for standard genome sequencing and annotation.</title>
        <authorList>
            <consortium name="The Broad Institute Genomics Platform"/>
            <consortium name="The Broad Institute Genome Sequencing Center for Infectious Disease"/>
            <person name="Wu L."/>
            <person name="Ma J."/>
        </authorList>
    </citation>
    <scope>NUCLEOTIDE SEQUENCE [LARGE SCALE GENOMIC DNA]</scope>
    <source>
        <strain evidence="2">CGMCC 1.12404</strain>
    </source>
</reference>
<organism evidence="1 2">
    <name type="scientific">Kroppenstedtia guangzhouensis</name>
    <dbReference type="NCBI Taxonomy" id="1274356"/>
    <lineage>
        <taxon>Bacteria</taxon>
        <taxon>Bacillati</taxon>
        <taxon>Bacillota</taxon>
        <taxon>Bacilli</taxon>
        <taxon>Bacillales</taxon>
        <taxon>Thermoactinomycetaceae</taxon>
        <taxon>Kroppenstedtia</taxon>
    </lineage>
</organism>
<dbReference type="EMBL" id="BMEX01000001">
    <property type="protein sequence ID" value="GGA31969.1"/>
    <property type="molecule type" value="Genomic_DNA"/>
</dbReference>
<name>A0ABQ1FWQ4_9BACL</name>